<organism evidence="1 2">
    <name type="scientific">Hygrophoropsis aurantiaca</name>
    <dbReference type="NCBI Taxonomy" id="72124"/>
    <lineage>
        <taxon>Eukaryota</taxon>
        <taxon>Fungi</taxon>
        <taxon>Dikarya</taxon>
        <taxon>Basidiomycota</taxon>
        <taxon>Agaricomycotina</taxon>
        <taxon>Agaricomycetes</taxon>
        <taxon>Agaricomycetidae</taxon>
        <taxon>Boletales</taxon>
        <taxon>Coniophorineae</taxon>
        <taxon>Hygrophoropsidaceae</taxon>
        <taxon>Hygrophoropsis</taxon>
    </lineage>
</organism>
<keyword evidence="2" id="KW-1185">Reference proteome</keyword>
<evidence type="ECO:0000313" key="2">
    <source>
        <dbReference type="Proteomes" id="UP000790377"/>
    </source>
</evidence>
<gene>
    <name evidence="1" type="ORF">BJ138DRAFT_190892</name>
</gene>
<accession>A0ACB8AAF8</accession>
<comment type="caution">
    <text evidence="1">The sequence shown here is derived from an EMBL/GenBank/DDBJ whole genome shotgun (WGS) entry which is preliminary data.</text>
</comment>
<proteinExistence type="predicted"/>
<dbReference type="Proteomes" id="UP000790377">
    <property type="component" value="Unassembled WGS sequence"/>
</dbReference>
<reference evidence="1" key="1">
    <citation type="journal article" date="2021" name="New Phytol.">
        <title>Evolutionary innovations through gain and loss of genes in the ectomycorrhizal Boletales.</title>
        <authorList>
            <person name="Wu G."/>
            <person name="Miyauchi S."/>
            <person name="Morin E."/>
            <person name="Kuo A."/>
            <person name="Drula E."/>
            <person name="Varga T."/>
            <person name="Kohler A."/>
            <person name="Feng B."/>
            <person name="Cao Y."/>
            <person name="Lipzen A."/>
            <person name="Daum C."/>
            <person name="Hundley H."/>
            <person name="Pangilinan J."/>
            <person name="Johnson J."/>
            <person name="Barry K."/>
            <person name="LaButti K."/>
            <person name="Ng V."/>
            <person name="Ahrendt S."/>
            <person name="Min B."/>
            <person name="Choi I.G."/>
            <person name="Park H."/>
            <person name="Plett J.M."/>
            <person name="Magnuson J."/>
            <person name="Spatafora J.W."/>
            <person name="Nagy L.G."/>
            <person name="Henrissat B."/>
            <person name="Grigoriev I.V."/>
            <person name="Yang Z.L."/>
            <person name="Xu J."/>
            <person name="Martin F.M."/>
        </authorList>
    </citation>
    <scope>NUCLEOTIDE SEQUENCE</scope>
    <source>
        <strain evidence="1">ATCC 28755</strain>
    </source>
</reference>
<dbReference type="EMBL" id="MU267745">
    <property type="protein sequence ID" value="KAH7909707.1"/>
    <property type="molecule type" value="Genomic_DNA"/>
</dbReference>
<protein>
    <submittedName>
        <fullName evidence="1">Piwi-domain-containing protein</fullName>
    </submittedName>
</protein>
<name>A0ACB8AAF8_9AGAM</name>
<sequence length="858" mass="95648">MSLQKFARGTKGTPHQVITNSFEITKLPDKVFIQYQVSIQPDEEYLLTRQRIVERLQNHVQPGIFNPRCVWDGKAILYSSHELKLPGGSSGEFAVSLLDRPRSARASSMRGGEYTVKISRVAGEDINFRELDAFIKGQQKELTSRVITGINLLQFLVRQAPNMKYPNNARAFFTDAGKRDIGGGLELWRGYFQSVRPTIGRVLVNVDVSTSAMYLSGKLIDVALKVLRARTPRDLAFGANSPQQSKLKSFFKNVIVEFSHRKGQRKIQNIVPNAGNFRFDRETQDGNVSTMTVQEYMLDAYNIRLQYPDAFGIMFGKKGVKEIVVPAELCTVQTDQRYKRKLEPEHTKEMVSFSTQRPQERLEMIHGGGGRGGRGNNTPVLEYHNSPYILDAGMVIQPNPISITGRVLDTPSVRYGASEAKPQNGSWNIMRSKFIRAAPIARWAVVSFINQRGSEQMLESFVNTLVSCCRNLGMNLAAPKFQMGNGMDVAKTICAQVCPGQPPDLIIAILPSNAADIRFGIKQWGDVMRGVSTQCLREDKVKKAASNPNNTQYCNNVALKINAKLGGVNSMPDSPSLRKLAQAPYMIVGADVGHPGPGVTTQPSVASLVFSHDKYAVEYSTFISVQEPRTEKISDLMKLMVRAIKAFGNKNNMPPKSIIFFRDGLSEGEYAIVARQEIADIENAIQQLWQERNLTVSKPKITFIVVGKRHHIRFFPRQGAGDKSGNCPAGFVADYGIGNPVAPDFYIQSHGGLLGTSRPSHYVVLKDDNFQGNIDDLQELAFTLCHSYARATRSVSIPAPVYYADIICARAAFHFNPALRYDDAATVSSGSENSFNLDLWKKEFKEQHPNMEKKMFFM</sequence>
<evidence type="ECO:0000313" key="1">
    <source>
        <dbReference type="EMBL" id="KAH7909707.1"/>
    </source>
</evidence>